<keyword evidence="11" id="KW-0411">Iron-sulfur</keyword>
<dbReference type="InterPro" id="IPR013112">
    <property type="entry name" value="FAD-bd_8"/>
</dbReference>
<evidence type="ECO:0000256" key="6">
    <source>
        <dbReference type="ARBA" id="ARBA00022723"/>
    </source>
</evidence>
<evidence type="ECO:0000313" key="16">
    <source>
        <dbReference type="Proteomes" id="UP000659904"/>
    </source>
</evidence>
<keyword evidence="12 13" id="KW-0472">Membrane</keyword>
<name>A0A8J3KFA2_9ACTN</name>
<evidence type="ECO:0000256" key="3">
    <source>
        <dbReference type="ARBA" id="ARBA00022630"/>
    </source>
</evidence>
<feature type="transmembrane region" description="Helical" evidence="13">
    <location>
        <begin position="114"/>
        <end position="133"/>
    </location>
</feature>
<comment type="subcellular location">
    <subcellularLocation>
        <location evidence="2">Membrane</location>
        <topology evidence="2">Multi-pass membrane protein</topology>
    </subcellularLocation>
</comment>
<feature type="transmembrane region" description="Helical" evidence="13">
    <location>
        <begin position="145"/>
        <end position="165"/>
    </location>
</feature>
<dbReference type="GO" id="GO:0050660">
    <property type="term" value="F:flavin adenine dinucleotide binding"/>
    <property type="evidence" value="ECO:0007669"/>
    <property type="project" value="TreeGrafter"/>
</dbReference>
<keyword evidence="7" id="KW-0274">FAD</keyword>
<accession>A0A8J3KFA2</accession>
<evidence type="ECO:0000256" key="10">
    <source>
        <dbReference type="ARBA" id="ARBA00023004"/>
    </source>
</evidence>
<dbReference type="PANTHER" id="PTHR47354:SF8">
    <property type="entry name" value="1,2-PHENYLACETYL-COA EPOXIDASE, SUBUNIT E"/>
    <property type="match status" value="1"/>
</dbReference>
<dbReference type="GO" id="GO:0016020">
    <property type="term" value="C:membrane"/>
    <property type="evidence" value="ECO:0007669"/>
    <property type="project" value="UniProtKB-SubCell"/>
</dbReference>
<comment type="cofactor">
    <cofactor evidence="1">
        <name>FAD</name>
        <dbReference type="ChEBI" id="CHEBI:57692"/>
    </cofactor>
</comment>
<dbReference type="Pfam" id="PF00175">
    <property type="entry name" value="NAD_binding_1"/>
    <property type="match status" value="1"/>
</dbReference>
<dbReference type="Gene3D" id="2.40.30.10">
    <property type="entry name" value="Translation factors"/>
    <property type="match status" value="1"/>
</dbReference>
<keyword evidence="4 13" id="KW-0812">Transmembrane</keyword>
<feature type="transmembrane region" description="Helical" evidence="13">
    <location>
        <begin position="81"/>
        <end position="102"/>
    </location>
</feature>
<dbReference type="CDD" id="cd06198">
    <property type="entry name" value="FNR_like_3"/>
    <property type="match status" value="1"/>
</dbReference>
<evidence type="ECO:0000256" key="2">
    <source>
        <dbReference type="ARBA" id="ARBA00004141"/>
    </source>
</evidence>
<evidence type="ECO:0000256" key="1">
    <source>
        <dbReference type="ARBA" id="ARBA00001974"/>
    </source>
</evidence>
<dbReference type="GO" id="GO:0051537">
    <property type="term" value="F:2 iron, 2 sulfur cluster binding"/>
    <property type="evidence" value="ECO:0007669"/>
    <property type="project" value="UniProtKB-KW"/>
</dbReference>
<evidence type="ECO:0000256" key="4">
    <source>
        <dbReference type="ARBA" id="ARBA00022692"/>
    </source>
</evidence>
<evidence type="ECO:0000313" key="15">
    <source>
        <dbReference type="EMBL" id="GIF99554.1"/>
    </source>
</evidence>
<gene>
    <name evidence="15" type="ORF">Cci01nite_46480</name>
</gene>
<keyword evidence="9" id="KW-0560">Oxidoreductase</keyword>
<dbReference type="Gene3D" id="3.40.50.80">
    <property type="entry name" value="Nucleotide-binding domain of ferredoxin-NADP reductase (FNR) module"/>
    <property type="match status" value="1"/>
</dbReference>
<dbReference type="PROSITE" id="PS51384">
    <property type="entry name" value="FAD_FR"/>
    <property type="match status" value="1"/>
</dbReference>
<dbReference type="GO" id="GO:0016491">
    <property type="term" value="F:oxidoreductase activity"/>
    <property type="evidence" value="ECO:0007669"/>
    <property type="project" value="UniProtKB-KW"/>
</dbReference>
<keyword evidence="6" id="KW-0479">Metal-binding</keyword>
<dbReference type="PANTHER" id="PTHR47354">
    <property type="entry name" value="NADH OXIDOREDUCTASE HCR"/>
    <property type="match status" value="1"/>
</dbReference>
<protein>
    <submittedName>
        <fullName evidence="15">Ferric reductase</fullName>
    </submittedName>
</protein>
<keyword evidence="5" id="KW-0001">2Fe-2S</keyword>
<dbReference type="InterPro" id="IPR017938">
    <property type="entry name" value="Riboflavin_synthase-like_b-brl"/>
</dbReference>
<feature type="transmembrane region" description="Helical" evidence="13">
    <location>
        <begin position="177"/>
        <end position="195"/>
    </location>
</feature>
<reference evidence="15 16" key="1">
    <citation type="submission" date="2021-01" db="EMBL/GenBank/DDBJ databases">
        <title>Whole genome shotgun sequence of Catellatospora citrea NBRC 14495.</title>
        <authorList>
            <person name="Komaki H."/>
            <person name="Tamura T."/>
        </authorList>
    </citation>
    <scope>NUCLEOTIDE SEQUENCE [LARGE SCALE GENOMIC DNA]</scope>
    <source>
        <strain evidence="15 16">NBRC 14495</strain>
    </source>
</reference>
<dbReference type="Proteomes" id="UP000659904">
    <property type="component" value="Unassembled WGS sequence"/>
</dbReference>
<dbReference type="SUPFAM" id="SSF52343">
    <property type="entry name" value="Ferredoxin reductase-like, C-terminal NADP-linked domain"/>
    <property type="match status" value="1"/>
</dbReference>
<dbReference type="SFLD" id="SFLDS00052">
    <property type="entry name" value="Ferric_Reductase_Domain"/>
    <property type="match status" value="1"/>
</dbReference>
<organism evidence="15 16">
    <name type="scientific">Catellatospora citrea</name>
    <dbReference type="NCBI Taxonomy" id="53366"/>
    <lineage>
        <taxon>Bacteria</taxon>
        <taxon>Bacillati</taxon>
        <taxon>Actinomycetota</taxon>
        <taxon>Actinomycetes</taxon>
        <taxon>Micromonosporales</taxon>
        <taxon>Micromonosporaceae</taxon>
        <taxon>Catellatospora</taxon>
    </lineage>
</organism>
<keyword evidence="3" id="KW-0285">Flavoprotein</keyword>
<dbReference type="SFLD" id="SFLDG01168">
    <property type="entry name" value="Ferric_reductase_subgroup_(FRE"/>
    <property type="match status" value="1"/>
</dbReference>
<feature type="transmembrane region" description="Helical" evidence="13">
    <location>
        <begin position="40"/>
        <end position="60"/>
    </location>
</feature>
<comment type="caution">
    <text evidence="15">The sequence shown here is derived from an EMBL/GenBank/DDBJ whole genome shotgun (WGS) entry which is preliminary data.</text>
</comment>
<feature type="transmembrane region" description="Helical" evidence="13">
    <location>
        <begin position="7"/>
        <end position="28"/>
    </location>
</feature>
<dbReference type="InterPro" id="IPR017927">
    <property type="entry name" value="FAD-bd_FR_type"/>
</dbReference>
<dbReference type="EMBL" id="BONH01000021">
    <property type="protein sequence ID" value="GIF99554.1"/>
    <property type="molecule type" value="Genomic_DNA"/>
</dbReference>
<dbReference type="SUPFAM" id="SSF63380">
    <property type="entry name" value="Riboflavin synthase domain-like"/>
    <property type="match status" value="1"/>
</dbReference>
<keyword evidence="10" id="KW-0408">Iron</keyword>
<evidence type="ECO:0000256" key="7">
    <source>
        <dbReference type="ARBA" id="ARBA00022827"/>
    </source>
</evidence>
<dbReference type="Pfam" id="PF01794">
    <property type="entry name" value="Ferric_reduct"/>
    <property type="match status" value="1"/>
</dbReference>
<evidence type="ECO:0000256" key="8">
    <source>
        <dbReference type="ARBA" id="ARBA00022989"/>
    </source>
</evidence>
<evidence type="ECO:0000256" key="9">
    <source>
        <dbReference type="ARBA" id="ARBA00023002"/>
    </source>
</evidence>
<dbReference type="Pfam" id="PF08022">
    <property type="entry name" value="FAD_binding_8"/>
    <property type="match status" value="1"/>
</dbReference>
<dbReference type="PRINTS" id="PR00406">
    <property type="entry name" value="CYTB5RDTASE"/>
</dbReference>
<evidence type="ECO:0000256" key="11">
    <source>
        <dbReference type="ARBA" id="ARBA00023014"/>
    </source>
</evidence>
<dbReference type="AlphaFoldDB" id="A0A8J3KFA2"/>
<evidence type="ECO:0000256" key="12">
    <source>
        <dbReference type="ARBA" id="ARBA00023136"/>
    </source>
</evidence>
<proteinExistence type="predicted"/>
<sequence length="436" mass="47704">MSLVVRGVLWIGLFLGVAVAPLVFAVIGFSGPGRGFATEFSAALGFVGLALMGLEFALVARFRAVAAPFGTDALVQFHREMGLVGLGFVLVHVAISAPWDLVVRPFAEDTPARVRWALLSTIALLALVASSLWRKRLRLSYEVWHALHAVLAVVVIVAALMHALLVDHYLDAAWKRALWIVMSAAFLTLLVWVRIGKPLTLRRKPWTVERVTPERGRTTTLTLRADGHPGFRFAPGQYAWFAIGRSPFSLTKHPFSLSSSGEAAGVVEVSIKALGDFTSTVADLDVGTRAYLDGPHGVFSPDLYEGPGFCLVAGGVGVTPMISILRAFADRDDRRPVVALIANRSWDEVTFREELERLDARPDVQVVHALDEPPPGWTGETGRVTADMLRRHLPPGYERWQFFVCGAGPMMDAMEEALVALGVAPARIHTERFNWV</sequence>
<dbReference type="RefSeq" id="WP_120322166.1">
    <property type="nucleotide sequence ID" value="NZ_BONH01000021.1"/>
</dbReference>
<keyword evidence="8 13" id="KW-1133">Transmembrane helix</keyword>
<dbReference type="GO" id="GO:0046872">
    <property type="term" value="F:metal ion binding"/>
    <property type="evidence" value="ECO:0007669"/>
    <property type="project" value="UniProtKB-KW"/>
</dbReference>
<evidence type="ECO:0000256" key="5">
    <source>
        <dbReference type="ARBA" id="ARBA00022714"/>
    </source>
</evidence>
<dbReference type="InterPro" id="IPR013130">
    <property type="entry name" value="Fe3_Rdtase_TM_dom"/>
</dbReference>
<feature type="domain" description="FAD-binding FR-type" evidence="14">
    <location>
        <begin position="201"/>
        <end position="302"/>
    </location>
</feature>
<dbReference type="InterPro" id="IPR001433">
    <property type="entry name" value="OxRdtase_FAD/NAD-bd"/>
</dbReference>
<dbReference type="InterPro" id="IPR039261">
    <property type="entry name" value="FNR_nucleotide-bd"/>
</dbReference>
<evidence type="ECO:0000256" key="13">
    <source>
        <dbReference type="SAM" id="Phobius"/>
    </source>
</evidence>
<evidence type="ECO:0000259" key="14">
    <source>
        <dbReference type="PROSITE" id="PS51384"/>
    </source>
</evidence>
<keyword evidence="16" id="KW-1185">Reference proteome</keyword>
<dbReference type="InterPro" id="IPR050415">
    <property type="entry name" value="MRET"/>
</dbReference>